<evidence type="ECO:0000313" key="3">
    <source>
        <dbReference type="EMBL" id="QJQ03783.1"/>
    </source>
</evidence>
<dbReference type="GO" id="GO:0003676">
    <property type="term" value="F:nucleic acid binding"/>
    <property type="evidence" value="ECO:0007669"/>
    <property type="project" value="InterPro"/>
</dbReference>
<reference evidence="3 4" key="1">
    <citation type="journal article" date="2012" name="J. Bacteriol.">
        <title>Genome sequence of the pathogenic Herbaspirillum seropedicae strain Os34, isolated from rice roots.</title>
        <authorList>
            <person name="Ye W."/>
            <person name="Ye S."/>
            <person name="Liu J."/>
            <person name="Chang S."/>
            <person name="Chen M."/>
            <person name="Zhu B."/>
            <person name="Guo L."/>
            <person name="An Q."/>
        </authorList>
    </citation>
    <scope>NUCLEOTIDE SEQUENCE [LARGE SCALE GENOMIC DNA]</scope>
    <source>
        <strain evidence="3 4">Os34</strain>
    </source>
</reference>
<keyword evidence="3" id="KW-0378">Hydrolase</keyword>
<gene>
    <name evidence="3" type="ORF">C798_27130</name>
</gene>
<name>A0A6M4A042_9BURK</name>
<keyword evidence="3" id="KW-0540">Nuclease</keyword>
<dbReference type="Proteomes" id="UP000501648">
    <property type="component" value="Chromosome"/>
</dbReference>
<proteinExistence type="predicted"/>
<feature type="domain" description="TnsA endonuclease C-terminal" evidence="1">
    <location>
        <begin position="127"/>
        <end position="199"/>
    </location>
</feature>
<dbReference type="InterPro" id="IPR014832">
    <property type="entry name" value="TnsA_C"/>
</dbReference>
<evidence type="ECO:0000259" key="1">
    <source>
        <dbReference type="Pfam" id="PF08721"/>
    </source>
</evidence>
<accession>A0A6M4A042</accession>
<dbReference type="Gene3D" id="3.40.1350.10">
    <property type="match status" value="1"/>
</dbReference>
<dbReference type="InterPro" id="IPR014833">
    <property type="entry name" value="TnsA_N"/>
</dbReference>
<protein>
    <submittedName>
        <fullName evidence="3">Heteromeric transposase endonuclease subunit TnsA</fullName>
    </submittedName>
</protein>
<dbReference type="EMBL" id="CP008956">
    <property type="protein sequence ID" value="QJQ03783.1"/>
    <property type="molecule type" value="Genomic_DNA"/>
</dbReference>
<dbReference type="InterPro" id="IPR011856">
    <property type="entry name" value="tRNA_endonuc-like_dom_sf"/>
</dbReference>
<evidence type="ECO:0000313" key="4">
    <source>
        <dbReference type="Proteomes" id="UP000501648"/>
    </source>
</evidence>
<feature type="domain" description="TnsA endonuclease N-terminal" evidence="2">
    <location>
        <begin position="44"/>
        <end position="125"/>
    </location>
</feature>
<keyword evidence="3" id="KW-0255">Endonuclease</keyword>
<organism evidence="3 4">
    <name type="scientific">Herbaspirillum rubrisubalbicans Os34</name>
    <dbReference type="NCBI Taxonomy" id="1235827"/>
    <lineage>
        <taxon>Bacteria</taxon>
        <taxon>Pseudomonadati</taxon>
        <taxon>Pseudomonadota</taxon>
        <taxon>Betaproteobacteria</taxon>
        <taxon>Burkholderiales</taxon>
        <taxon>Oxalobacteraceae</taxon>
        <taxon>Herbaspirillum</taxon>
    </lineage>
</organism>
<dbReference type="RefSeq" id="WP_081584651.1">
    <property type="nucleotide sequence ID" value="NZ_CP008956.1"/>
</dbReference>
<dbReference type="AlphaFoldDB" id="A0A6M4A042"/>
<evidence type="ECO:0000259" key="2">
    <source>
        <dbReference type="Pfam" id="PF08722"/>
    </source>
</evidence>
<dbReference type="Pfam" id="PF08721">
    <property type="entry name" value="Tn7_Tnp_TnsA_C"/>
    <property type="match status" value="1"/>
</dbReference>
<sequence length="214" mass="24910">MPVRKIPRNHRNLTGVLASTKSLGPAQFESTLERDFLTHLEFSSDVQAFEVQPVTIEWRSDNGSRRTYTPDVLISFQKETGRIPWLCEVKYRSDLRENWADLHPKFLKAIRYAKENGWRFRLITDAEVRSVYLDNIRFLLPFRSRAVPPTDVEEIVGHVTAKTEISIQQLLSEVTPDEKCLAEKLPVVWHLLSQHRICTNFELPLTMHSKIWVA</sequence>
<dbReference type="GO" id="GO:0004519">
    <property type="term" value="F:endonuclease activity"/>
    <property type="evidence" value="ECO:0007669"/>
    <property type="project" value="UniProtKB-KW"/>
</dbReference>
<dbReference type="Pfam" id="PF08722">
    <property type="entry name" value="Tn7_TnsA-like_N"/>
    <property type="match status" value="1"/>
</dbReference>